<evidence type="ECO:0000313" key="4">
    <source>
        <dbReference type="Proteomes" id="UP000824093"/>
    </source>
</evidence>
<reference evidence="3" key="1">
    <citation type="submission" date="2020-10" db="EMBL/GenBank/DDBJ databases">
        <authorList>
            <person name="Gilroy R."/>
        </authorList>
    </citation>
    <scope>NUCLEOTIDE SEQUENCE</scope>
    <source>
        <strain evidence="3">CHK195-15760</strain>
    </source>
</reference>
<dbReference type="Proteomes" id="UP000824093">
    <property type="component" value="Unassembled WGS sequence"/>
</dbReference>
<feature type="coiled-coil region" evidence="1">
    <location>
        <begin position="146"/>
        <end position="180"/>
    </location>
</feature>
<dbReference type="InterPro" id="IPR016024">
    <property type="entry name" value="ARM-type_fold"/>
</dbReference>
<dbReference type="PANTHER" id="PTHR37813">
    <property type="entry name" value="FELS-2 PROPHAGE PROTEIN"/>
    <property type="match status" value="1"/>
</dbReference>
<keyword evidence="2" id="KW-1133">Transmembrane helix</keyword>
<feature type="transmembrane region" description="Helical" evidence="2">
    <location>
        <begin position="586"/>
        <end position="619"/>
    </location>
</feature>
<gene>
    <name evidence="3" type="ORF">IAB70_02070</name>
</gene>
<dbReference type="EMBL" id="DVNH01000016">
    <property type="protein sequence ID" value="HIU51402.1"/>
    <property type="molecule type" value="Genomic_DNA"/>
</dbReference>
<dbReference type="Gene3D" id="1.20.120.20">
    <property type="entry name" value="Apolipoprotein"/>
    <property type="match status" value="1"/>
</dbReference>
<dbReference type="SUPFAM" id="SSF48371">
    <property type="entry name" value="ARM repeat"/>
    <property type="match status" value="1"/>
</dbReference>
<proteinExistence type="predicted"/>
<sequence length="949" mass="103063">MIKITVEELDIVVQASVEQALIEFKKIVPQLKKTIKQVESNLSNIETKGMLTKVQQGVQQVKQKISEVKNTSVDKQLQSQFDKAGASVEKYQGQLEEAKQKLRQVYVEMDNIQANTWKQYTPEGVELGNKAIEPTVNNALGDNKEYQGLSKEATKLEQQIQTLNSKLNTTKQEYGQIAEQIQQIYTKQSVWSRAVEKVKNTFSSLVNVTSKIKGTFNQLPKITSKISAKITQMGKGMKQGIGHVLKYAAALISLESIYGAISGIANAWLTSQNAGAQQLRANIEYMKYALGNALAPVIQTITNLVYQLLKVIQSVVYALTGINIFAKASAKSYKRMESSAKKVAEETKQLAGVHDEINNIQVTNPENGSSSGGSVAPSFDLSQADSQMSALGQKLYDFFKPIVDSWNKYGSIVVEAAKNAINGILASVSVMWESIEDIITNGTIYSILANILNSIGAIGQAWTNAWKNDNNGTEIIQSIANMINDITQAILNLVSSTGFQDFLNGVLTAISGIVQFLEPVISGFSEMSGVILEIVMSSIGELLTTIGNALQSIAKNETAVTVLEAVGAAIAIVVAAIGLWNAAQAILNGLIVIFSALTSPITLIILAITGLIAALVYLYQNFETVRNVVNGAIESIKNAFINLYNEHLKPLIDNIISLLQTLWNDILKPLIDWFVINVLPVLQPIFESLWNTISSVIGSIMNILGGVIQALKGIIEFIAGVFSGDWEKAWQGICDFFSGIWNAIKSVVSTVWNAISGTISTVIETVKGIITTVLNAISTVWNNIWNGIKNTVVNVWNGIWGAIKSVINAILGGIEGFVNGVIKGINWVLGGISDVANAVGSLIGLDPISLQLSTISLPRLAKGAVLRVPTIAEMAEYPGASTNPEIVTPQNIMEETFDRVMSRYQDNNSSRNEGIKQLVIQFGSHKVAVEMENLIRQAHRRNGTASITI</sequence>
<evidence type="ECO:0000256" key="2">
    <source>
        <dbReference type="SAM" id="Phobius"/>
    </source>
</evidence>
<protein>
    <recommendedName>
        <fullName evidence="5">Phage-related protein</fullName>
    </recommendedName>
</protein>
<name>A0A9D1M0J8_9FIRM</name>
<evidence type="ECO:0000256" key="1">
    <source>
        <dbReference type="SAM" id="Coils"/>
    </source>
</evidence>
<comment type="caution">
    <text evidence="3">The sequence shown here is derived from an EMBL/GenBank/DDBJ whole genome shotgun (WGS) entry which is preliminary data.</text>
</comment>
<keyword evidence="2" id="KW-0472">Membrane</keyword>
<evidence type="ECO:0000313" key="3">
    <source>
        <dbReference type="EMBL" id="HIU51402.1"/>
    </source>
</evidence>
<dbReference type="PANTHER" id="PTHR37813:SF1">
    <property type="entry name" value="FELS-2 PROPHAGE PROTEIN"/>
    <property type="match status" value="1"/>
</dbReference>
<feature type="transmembrane region" description="Helical" evidence="2">
    <location>
        <begin position="559"/>
        <end position="580"/>
    </location>
</feature>
<keyword evidence="1" id="KW-0175">Coiled coil</keyword>
<feature type="coiled-coil region" evidence="1">
    <location>
        <begin position="81"/>
        <end position="115"/>
    </location>
</feature>
<reference evidence="3" key="2">
    <citation type="journal article" date="2021" name="PeerJ">
        <title>Extensive microbial diversity within the chicken gut microbiome revealed by metagenomics and culture.</title>
        <authorList>
            <person name="Gilroy R."/>
            <person name="Ravi A."/>
            <person name="Getino M."/>
            <person name="Pursley I."/>
            <person name="Horton D.L."/>
            <person name="Alikhan N.F."/>
            <person name="Baker D."/>
            <person name="Gharbi K."/>
            <person name="Hall N."/>
            <person name="Watson M."/>
            <person name="Adriaenssens E.M."/>
            <person name="Foster-Nyarko E."/>
            <person name="Jarju S."/>
            <person name="Secka A."/>
            <person name="Antonio M."/>
            <person name="Oren A."/>
            <person name="Chaudhuri R.R."/>
            <person name="La Ragione R."/>
            <person name="Hildebrand F."/>
            <person name="Pallen M.J."/>
        </authorList>
    </citation>
    <scope>NUCLEOTIDE SEQUENCE</scope>
    <source>
        <strain evidence="3">CHK195-15760</strain>
    </source>
</reference>
<keyword evidence="2" id="KW-0812">Transmembrane</keyword>
<evidence type="ECO:0008006" key="5">
    <source>
        <dbReference type="Google" id="ProtNLM"/>
    </source>
</evidence>
<dbReference type="Gene3D" id="1.10.287.950">
    <property type="entry name" value="Methyl-accepting chemotaxis protein"/>
    <property type="match status" value="1"/>
</dbReference>
<dbReference type="AlphaFoldDB" id="A0A9D1M0J8"/>
<organism evidence="3 4">
    <name type="scientific">Candidatus Merdicola faecigallinarum</name>
    <dbReference type="NCBI Taxonomy" id="2840862"/>
    <lineage>
        <taxon>Bacteria</taxon>
        <taxon>Bacillati</taxon>
        <taxon>Bacillota</taxon>
        <taxon>Clostridia</taxon>
        <taxon>Candidatus Merdicola</taxon>
    </lineage>
</organism>
<accession>A0A9D1M0J8</accession>